<protein>
    <submittedName>
        <fullName evidence="1">GNAT family N-acetyltransferase</fullName>
    </submittedName>
</protein>
<dbReference type="EMBL" id="JAWHTF010000001">
    <property type="protein sequence ID" value="MDU8884687.1"/>
    <property type="molecule type" value="Genomic_DNA"/>
</dbReference>
<dbReference type="InterPro" id="IPR016181">
    <property type="entry name" value="Acyl_CoA_acyltransferase"/>
</dbReference>
<dbReference type="SUPFAM" id="SSF55729">
    <property type="entry name" value="Acyl-CoA N-acyltransferases (Nat)"/>
    <property type="match status" value="1"/>
</dbReference>
<keyword evidence="2" id="KW-1185">Reference proteome</keyword>
<evidence type="ECO:0000313" key="1">
    <source>
        <dbReference type="EMBL" id="MDU8884687.1"/>
    </source>
</evidence>
<dbReference type="Gene3D" id="3.40.630.30">
    <property type="match status" value="1"/>
</dbReference>
<dbReference type="Proteomes" id="UP001268651">
    <property type="component" value="Unassembled WGS sequence"/>
</dbReference>
<dbReference type="RefSeq" id="WP_316660440.1">
    <property type="nucleotide sequence ID" value="NZ_JAWHTF010000001.1"/>
</dbReference>
<sequence>MVFFVFVLINFKVYSSAEHLPDSWDNLPINDVFLKRHFLEGLERAYPDNISVYYIGVFSDANMVGIAIVQRVKLYAKEMFRNNSSTFLKQVLKSTVAGFLKGNILVVGNLMHTGQHGVYFNIEQIHVPEYINVLFKALKEIQQDIKTNYNKKIRLILFKDYFEDDKLLAEVPLFKLNGFYKVKVQPNMIMNIRSNWQVFENYVSAMNTKYRTRYKRALKKFGVIKRNELSESQIEENHKELYKLYLNVSNNASFNTFILPENHFLILKRQLKNNFKVFGYYLNNQLIGFYTLILNNSVLETYFLGYDEEHQYQNQLYLNMLYDMAKYGINNKFSSVVYARTAMEIKSSVGAKPKEMYMYMKHTNNFANMILRVVFNLLNPKRNWEERHPFK</sequence>
<proteinExistence type="predicted"/>
<evidence type="ECO:0000313" key="2">
    <source>
        <dbReference type="Proteomes" id="UP001268651"/>
    </source>
</evidence>
<reference evidence="1 2" key="1">
    <citation type="submission" date="2023-10" db="EMBL/GenBank/DDBJ databases">
        <title>Marimonas sp. nov. isolated from tidal mud flat.</title>
        <authorList>
            <person name="Jaincy N.J."/>
            <person name="Srinivasan S."/>
            <person name="Lee S.-S."/>
        </authorList>
    </citation>
    <scope>NUCLEOTIDE SEQUENCE [LARGE SCALE GENOMIC DNA]</scope>
    <source>
        <strain evidence="1 2">MJ-SS3</strain>
    </source>
</reference>
<name>A0ABU3U2R3_9FLAO</name>
<gene>
    <name evidence="1" type="ORF">RXV94_00845</name>
</gene>
<comment type="caution">
    <text evidence="1">The sequence shown here is derived from an EMBL/GenBank/DDBJ whole genome shotgun (WGS) entry which is preliminary data.</text>
</comment>
<organism evidence="1 2">
    <name type="scientific">Gilvirhabdus luticola</name>
    <dbReference type="NCBI Taxonomy" id="3079858"/>
    <lineage>
        <taxon>Bacteria</taxon>
        <taxon>Pseudomonadati</taxon>
        <taxon>Bacteroidota</taxon>
        <taxon>Flavobacteriia</taxon>
        <taxon>Flavobacteriales</taxon>
        <taxon>Flavobacteriaceae</taxon>
        <taxon>Gilvirhabdus</taxon>
    </lineage>
</organism>
<accession>A0ABU3U2R3</accession>